<dbReference type="SUPFAM" id="SSF46955">
    <property type="entry name" value="Putative DNA-binding domain"/>
    <property type="match status" value="1"/>
</dbReference>
<name>A0AAE3G8B2_9GAMM</name>
<dbReference type="EMBL" id="JALJXV010000010">
    <property type="protein sequence ID" value="MCP1676646.1"/>
    <property type="molecule type" value="Genomic_DNA"/>
</dbReference>
<keyword evidence="3" id="KW-1185">Reference proteome</keyword>
<proteinExistence type="predicted"/>
<organism evidence="2 3">
    <name type="scientific">Natronocella acetinitrilica</name>
    <dbReference type="NCBI Taxonomy" id="414046"/>
    <lineage>
        <taxon>Bacteria</taxon>
        <taxon>Pseudomonadati</taxon>
        <taxon>Pseudomonadota</taxon>
        <taxon>Gammaproteobacteria</taxon>
        <taxon>Chromatiales</taxon>
        <taxon>Ectothiorhodospiraceae</taxon>
        <taxon>Natronocella</taxon>
    </lineage>
</organism>
<dbReference type="AlphaFoldDB" id="A0AAE3G8B2"/>
<gene>
    <name evidence="2" type="ORF">J2T57_003817</name>
</gene>
<accession>A0AAE3G8B2</accession>
<dbReference type="RefSeq" id="WP_253483379.1">
    <property type="nucleotide sequence ID" value="NZ_JALJXV010000010.1"/>
</dbReference>
<reference evidence="2" key="1">
    <citation type="submission" date="2022-03" db="EMBL/GenBank/DDBJ databases">
        <title>Genomic Encyclopedia of Type Strains, Phase III (KMG-III): the genomes of soil and plant-associated and newly described type strains.</title>
        <authorList>
            <person name="Whitman W."/>
        </authorList>
    </citation>
    <scope>NUCLEOTIDE SEQUENCE</scope>
    <source>
        <strain evidence="2">ANL 6-2</strain>
    </source>
</reference>
<dbReference type="InterPro" id="IPR041657">
    <property type="entry name" value="HTH_17"/>
</dbReference>
<evidence type="ECO:0000259" key="1">
    <source>
        <dbReference type="Pfam" id="PF12728"/>
    </source>
</evidence>
<evidence type="ECO:0000313" key="3">
    <source>
        <dbReference type="Proteomes" id="UP001205843"/>
    </source>
</evidence>
<dbReference type="Proteomes" id="UP001205843">
    <property type="component" value="Unassembled WGS sequence"/>
</dbReference>
<protein>
    <recommendedName>
        <fullName evidence="1">Helix-turn-helix domain-containing protein</fullName>
    </recommendedName>
</protein>
<sequence>MTHTKQNLKKHQTNQPQVEDYEGCINIGGCDIGFDELVSPQVAAKIAGLSPRSLRRLVSQGELAVYRYAPNSMRYLVRDLLEWTEERRIEPEERIHVLPTST</sequence>
<dbReference type="Pfam" id="PF12728">
    <property type="entry name" value="HTH_17"/>
    <property type="match status" value="1"/>
</dbReference>
<comment type="caution">
    <text evidence="2">The sequence shown here is derived from an EMBL/GenBank/DDBJ whole genome shotgun (WGS) entry which is preliminary data.</text>
</comment>
<dbReference type="InterPro" id="IPR009061">
    <property type="entry name" value="DNA-bd_dom_put_sf"/>
</dbReference>
<feature type="domain" description="Helix-turn-helix" evidence="1">
    <location>
        <begin position="39"/>
        <end position="88"/>
    </location>
</feature>
<evidence type="ECO:0000313" key="2">
    <source>
        <dbReference type="EMBL" id="MCP1676646.1"/>
    </source>
</evidence>